<sequence>MEEYFLIIHIIVIIQVCRTTYGIINSIRKRKKCGEIILEAETSFFKEDHLLSLLLFSLIFYLLAKKYPANFEMNLSTLLPLILLALVTLMDLIYYGSLKKGIAQGGIIGENGVLEWKEIEDFDWGEKIFSKRTLILRVDRKKTLYQKYLLAKYLRLNVLPEKKRDFTKSIKEKLKKH</sequence>
<evidence type="ECO:0000256" key="1">
    <source>
        <dbReference type="SAM" id="Phobius"/>
    </source>
</evidence>
<keyword evidence="1" id="KW-1133">Transmembrane helix</keyword>
<organism evidence="2 3">
    <name type="scientific">Irregularibacter muris</name>
    <dbReference type="NCBI Taxonomy" id="1796619"/>
    <lineage>
        <taxon>Bacteria</taxon>
        <taxon>Bacillati</taxon>
        <taxon>Bacillota</taxon>
        <taxon>Clostridia</taxon>
        <taxon>Eubacteriales</taxon>
        <taxon>Eubacteriaceae</taxon>
        <taxon>Irregularibacter</taxon>
    </lineage>
</organism>
<keyword evidence="1" id="KW-0472">Membrane</keyword>
<dbReference type="RefSeq" id="WP_257532278.1">
    <property type="nucleotide sequence ID" value="NZ_JANKAS010000012.1"/>
</dbReference>
<evidence type="ECO:0008006" key="4">
    <source>
        <dbReference type="Google" id="ProtNLM"/>
    </source>
</evidence>
<accession>A0AAE3HHI0</accession>
<gene>
    <name evidence="2" type="ORF">NSA47_11890</name>
</gene>
<name>A0AAE3HHI0_9FIRM</name>
<keyword evidence="1" id="KW-0812">Transmembrane</keyword>
<feature type="transmembrane region" description="Helical" evidence="1">
    <location>
        <begin position="6"/>
        <end position="27"/>
    </location>
</feature>
<evidence type="ECO:0000313" key="2">
    <source>
        <dbReference type="EMBL" id="MCR1899677.1"/>
    </source>
</evidence>
<protein>
    <recommendedName>
        <fullName evidence="4">DUF5673 domain-containing protein</fullName>
    </recommendedName>
</protein>
<evidence type="ECO:0000313" key="3">
    <source>
        <dbReference type="Proteomes" id="UP001205748"/>
    </source>
</evidence>
<proteinExistence type="predicted"/>
<dbReference type="Proteomes" id="UP001205748">
    <property type="component" value="Unassembled WGS sequence"/>
</dbReference>
<dbReference type="AlphaFoldDB" id="A0AAE3HHI0"/>
<feature type="transmembrane region" description="Helical" evidence="1">
    <location>
        <begin position="76"/>
        <end position="95"/>
    </location>
</feature>
<comment type="caution">
    <text evidence="2">The sequence shown here is derived from an EMBL/GenBank/DDBJ whole genome shotgun (WGS) entry which is preliminary data.</text>
</comment>
<feature type="transmembrane region" description="Helical" evidence="1">
    <location>
        <begin position="48"/>
        <end position="64"/>
    </location>
</feature>
<dbReference type="EMBL" id="JANKAS010000012">
    <property type="protein sequence ID" value="MCR1899677.1"/>
    <property type="molecule type" value="Genomic_DNA"/>
</dbReference>
<keyword evidence="3" id="KW-1185">Reference proteome</keyword>
<reference evidence="2" key="1">
    <citation type="submission" date="2022-07" db="EMBL/GenBank/DDBJ databases">
        <title>Enhanced cultured diversity of the mouse gut microbiota enables custom-made synthetic communities.</title>
        <authorList>
            <person name="Afrizal A."/>
        </authorList>
    </citation>
    <scope>NUCLEOTIDE SEQUENCE</scope>
    <source>
        <strain evidence="2">DSM 28593</strain>
    </source>
</reference>